<keyword evidence="6" id="KW-0539">Nucleus</keyword>
<evidence type="ECO:0000256" key="1">
    <source>
        <dbReference type="ARBA" id="ARBA00004123"/>
    </source>
</evidence>
<dbReference type="SMART" id="SM00088">
    <property type="entry name" value="PINT"/>
    <property type="match status" value="1"/>
</dbReference>
<dbReference type="Pfam" id="PF10602">
    <property type="entry name" value="RPN7"/>
    <property type="match status" value="1"/>
</dbReference>
<comment type="caution">
    <text evidence="9">The sequence shown here is derived from an EMBL/GenBank/DDBJ whole genome shotgun (WGS) entry which is preliminary data.</text>
</comment>
<reference evidence="9 10" key="1">
    <citation type="submission" date="2024-02" db="EMBL/GenBank/DDBJ databases">
        <title>De novo assembly and annotation of 12 fungi associated with fruit tree decline syndrome in Ontario, Canada.</title>
        <authorList>
            <person name="Sulman M."/>
            <person name="Ellouze W."/>
            <person name="Ilyukhin E."/>
        </authorList>
    </citation>
    <scope>NUCLEOTIDE SEQUENCE [LARGE SCALE GENOMIC DNA]</scope>
    <source>
        <strain evidence="9 10">M169</strain>
    </source>
</reference>
<dbReference type="PANTHER" id="PTHR14145">
    <property type="entry name" value="26S PROTESOME SUBUNIT 6"/>
    <property type="match status" value="1"/>
</dbReference>
<dbReference type="SUPFAM" id="SSF46785">
    <property type="entry name" value="Winged helix' DNA-binding domain"/>
    <property type="match status" value="1"/>
</dbReference>
<keyword evidence="5" id="KW-0736">Signalosome</keyword>
<evidence type="ECO:0000256" key="7">
    <source>
        <dbReference type="SAM" id="MobiDB-lite"/>
    </source>
</evidence>
<dbReference type="InterPro" id="IPR045135">
    <property type="entry name" value="Rpn7_N"/>
</dbReference>
<dbReference type="Gene3D" id="1.25.40.570">
    <property type="match status" value="1"/>
</dbReference>
<keyword evidence="10" id="KW-1185">Reference proteome</keyword>
<dbReference type="InterPro" id="IPR019585">
    <property type="entry name" value="Rpn7/CSN1"/>
</dbReference>
<name>A0ABR1PD24_DIAER</name>
<evidence type="ECO:0000313" key="10">
    <source>
        <dbReference type="Proteomes" id="UP001430848"/>
    </source>
</evidence>
<evidence type="ECO:0000256" key="5">
    <source>
        <dbReference type="ARBA" id="ARBA00022790"/>
    </source>
</evidence>
<feature type="domain" description="PCI" evidence="8">
    <location>
        <begin position="232"/>
        <end position="405"/>
    </location>
</feature>
<dbReference type="InterPro" id="IPR000717">
    <property type="entry name" value="PCI_dom"/>
</dbReference>
<feature type="region of interest" description="Disordered" evidence="7">
    <location>
        <begin position="462"/>
        <end position="491"/>
    </location>
</feature>
<dbReference type="Proteomes" id="UP001430848">
    <property type="component" value="Unassembled WGS sequence"/>
</dbReference>
<evidence type="ECO:0000313" key="9">
    <source>
        <dbReference type="EMBL" id="KAK7733246.1"/>
    </source>
</evidence>
<dbReference type="EMBL" id="JAKNSF020000018">
    <property type="protein sequence ID" value="KAK7733246.1"/>
    <property type="molecule type" value="Genomic_DNA"/>
</dbReference>
<evidence type="ECO:0000256" key="6">
    <source>
        <dbReference type="ARBA" id="ARBA00023242"/>
    </source>
</evidence>
<evidence type="ECO:0000256" key="4">
    <source>
        <dbReference type="ARBA" id="ARBA00022490"/>
    </source>
</evidence>
<dbReference type="InterPro" id="IPR036390">
    <property type="entry name" value="WH_DNA-bd_sf"/>
</dbReference>
<evidence type="ECO:0000259" key="8">
    <source>
        <dbReference type="PROSITE" id="PS50250"/>
    </source>
</evidence>
<evidence type="ECO:0000256" key="2">
    <source>
        <dbReference type="ARBA" id="ARBA00004496"/>
    </source>
</evidence>
<protein>
    <recommendedName>
        <fullName evidence="8">PCI domain-containing protein</fullName>
    </recommendedName>
</protein>
<comment type="subcellular location">
    <subcellularLocation>
        <location evidence="2">Cytoplasm</location>
    </subcellularLocation>
    <subcellularLocation>
        <location evidence="1">Nucleus</location>
    </subcellularLocation>
</comment>
<proteinExistence type="inferred from homology"/>
<accession>A0ABR1PD24</accession>
<evidence type="ECO:0000256" key="3">
    <source>
        <dbReference type="ARBA" id="ARBA00008793"/>
    </source>
</evidence>
<feature type="compositionally biased region" description="Polar residues" evidence="7">
    <location>
        <begin position="477"/>
        <end position="491"/>
    </location>
</feature>
<comment type="similarity">
    <text evidence="3">Belongs to the CSN1 family.</text>
</comment>
<sequence>MASSSDTLPPEFLQRAQQGGIVVTEIPKLDLESYIQNYRGRTRLDRLLTIARTSTVLSVDALKLAIHEVVSRGRDVQLYRDAYELLRVLGPNEPEAKYNSVWVSETEKANRSETHHLEAELKKYKNNLVKESIRTADLEQMGNEDLGKHFEKIGELALAYEAYSKCRADVSSAKHIIEVGLHLARLSFYRRDWSAVTTNVNKMSGLQTEGTNGTDKTQQTICNIMYGLSYLGQAKYPEAARSFLQVDPTVSPEHFDPFASPNDIAVYGGLLALATMSRAELSGVLDNSSFRTFLELEPHIRRAISQFVNGRYSACLSILESYHSDYLLDINLQPHLKHLYSVIRGKCIFHFVQPFSCVTIDNLNAAFSPQGGSIDQELVDMIGNGALDARIDAIDRVVTITSPNPRAKMQAASLAAAKNYEKEALDRIRRIGIVSADLEVKGKHKNQGAAALGALQGAGMRWGDGPSEGGLDDYPGSQPQGPSSIAMSDLI</sequence>
<dbReference type="PANTHER" id="PTHR14145:SF2">
    <property type="entry name" value="COP9 SIGNALOSOME COMPLEX SUBUNIT 1"/>
    <property type="match status" value="1"/>
</dbReference>
<keyword evidence="4" id="KW-0963">Cytoplasm</keyword>
<dbReference type="PROSITE" id="PS50250">
    <property type="entry name" value="PCI"/>
    <property type="match status" value="1"/>
</dbReference>
<dbReference type="Pfam" id="PF01399">
    <property type="entry name" value="PCI"/>
    <property type="match status" value="1"/>
</dbReference>
<organism evidence="9 10">
    <name type="scientific">Diaporthe eres</name>
    <name type="common">Phomopsis oblonga</name>
    <dbReference type="NCBI Taxonomy" id="83184"/>
    <lineage>
        <taxon>Eukaryota</taxon>
        <taxon>Fungi</taxon>
        <taxon>Dikarya</taxon>
        <taxon>Ascomycota</taxon>
        <taxon>Pezizomycotina</taxon>
        <taxon>Sordariomycetes</taxon>
        <taxon>Sordariomycetidae</taxon>
        <taxon>Diaporthales</taxon>
        <taxon>Diaporthaceae</taxon>
        <taxon>Diaporthe</taxon>
        <taxon>Diaporthe eres species complex</taxon>
    </lineage>
</organism>
<gene>
    <name evidence="9" type="ORF">SLS63_004775</name>
</gene>